<feature type="transmembrane region" description="Helical" evidence="2">
    <location>
        <begin position="21"/>
        <end position="40"/>
    </location>
</feature>
<evidence type="ECO:0000256" key="2">
    <source>
        <dbReference type="SAM" id="Phobius"/>
    </source>
</evidence>
<reference evidence="3 4" key="1">
    <citation type="journal article" date="2013" name="BMC Microbiol.">
        <title>Identification of the type II cytochrome c maturation pathway in anammox bacteria by comparative genomics.</title>
        <authorList>
            <person name="Ferousi C."/>
            <person name="Speth D.R."/>
            <person name="Reimann J."/>
            <person name="Op den Camp H.J."/>
            <person name="Allen J.W."/>
            <person name="Keltjens J.T."/>
            <person name="Jetten M.S."/>
        </authorList>
    </citation>
    <scope>NUCLEOTIDE SEQUENCE [LARGE SCALE GENOMIC DNA]</scope>
    <source>
        <strain evidence="3">RU1</strain>
    </source>
</reference>
<name>A0A0M2UZE6_9BACT</name>
<dbReference type="PANTHER" id="PTHR35038:SF6">
    <property type="entry name" value="SURFACE LOCALIZED DECAHEME CYTOCHROME C LIPOPROTEIN"/>
    <property type="match status" value="1"/>
</dbReference>
<dbReference type="Proteomes" id="UP000034954">
    <property type="component" value="Unassembled WGS sequence"/>
</dbReference>
<gene>
    <name evidence="3" type="primary">hao_2</name>
    <name evidence="3" type="ORF">BROFUL_00273</name>
</gene>
<dbReference type="SUPFAM" id="SSF48695">
    <property type="entry name" value="Multiheme cytochromes"/>
    <property type="match status" value="1"/>
</dbReference>
<comment type="caution">
    <text evidence="3">The sequence shown here is derived from an EMBL/GenBank/DDBJ whole genome shotgun (WGS) entry which is preliminary data.</text>
</comment>
<keyword evidence="4" id="KW-1185">Reference proteome</keyword>
<dbReference type="GO" id="GO:0016491">
    <property type="term" value="F:oxidoreductase activity"/>
    <property type="evidence" value="ECO:0007669"/>
    <property type="project" value="TreeGrafter"/>
</dbReference>
<keyword evidence="1" id="KW-0732">Signal</keyword>
<dbReference type="InterPro" id="IPR051829">
    <property type="entry name" value="Multiheme_Cytochr_ET"/>
</dbReference>
<keyword evidence="2" id="KW-0812">Transmembrane</keyword>
<evidence type="ECO:0000256" key="1">
    <source>
        <dbReference type="ARBA" id="ARBA00022729"/>
    </source>
</evidence>
<evidence type="ECO:0000313" key="3">
    <source>
        <dbReference type="EMBL" id="KKO20990.1"/>
    </source>
</evidence>
<accession>A0A0M2UZE6</accession>
<dbReference type="Pfam" id="PF13447">
    <property type="entry name" value="Multi-haem_cyto"/>
    <property type="match status" value="1"/>
</dbReference>
<organism evidence="3 4">
    <name type="scientific">Candidatus Brocadia fulgida</name>
    <dbReference type="NCBI Taxonomy" id="380242"/>
    <lineage>
        <taxon>Bacteria</taxon>
        <taxon>Pseudomonadati</taxon>
        <taxon>Planctomycetota</taxon>
        <taxon>Candidatus Brocadiia</taxon>
        <taxon>Candidatus Brocadiales</taxon>
        <taxon>Candidatus Brocadiaceae</taxon>
        <taxon>Candidatus Brocadia</taxon>
    </lineage>
</organism>
<sequence length="536" mass="60802">MGRKSTMGKLYLLIKQSFVNILLFTGAFIIPTLSAISFAVETRDTSPQATETPIAKTTATPQRIFGNMRFRHEMAELLGEKVGPDDSGDVYNAGGLASYYTGPKELFPGKGKFGELYRFLPMVRWYDPAYYYNADGFHPGSTVNGEFTNDQCVTCHNIENPGIVTQWKQSKHGTPPEGKDVVGCDRCHGKNHEKLIMPTYALCGECHEKQLKGHREGGRGSHAHAYHLELIDQGCQMEKPAEETAACIACHAIAENRCDGCHTRHRFSAAEARKPTSCGVCHSGPEQYEYEMYMQSYHGMVYQGEGQNWDWTKPLNAKNYVVPTCAYCHMSEGNHNILNMSTVYTYMGTSLVDRGAYRYKATRDAWINTCKGCHSPRFARDHLEAMDEAVKLSFTKYREAMVIVMALYTDNLIDPMPSDLAPDSRGHSTFSLLPGKGEIRKYNVSNIERLTYEMLVDIVGAIYKAKAHNAYYSPVYGYWEWAQDRWLIQIKDEASKLKRFAGIEEKVGIRHTSYPFWKHGEYTDMLLGWKRKEWGK</sequence>
<keyword evidence="2" id="KW-1133">Transmembrane helix</keyword>
<protein>
    <submittedName>
        <fullName evidence="3">Hydroxylamine oxidoreductase-like protein</fullName>
    </submittedName>
</protein>
<dbReference type="Gene3D" id="1.10.780.10">
    <property type="entry name" value="Hydroxylamine Oxidoreductase, Chain A, domain 1"/>
    <property type="match status" value="1"/>
</dbReference>
<dbReference type="CDD" id="cd08168">
    <property type="entry name" value="Cytochrom_C3"/>
    <property type="match status" value="1"/>
</dbReference>
<dbReference type="Gene3D" id="1.20.850.10">
    <property type="entry name" value="Hydroxylamine Oxidoreductase, Chain A, domain 2"/>
    <property type="match status" value="1"/>
</dbReference>
<dbReference type="PANTHER" id="PTHR35038">
    <property type="entry name" value="DISSIMILATORY SULFITE REDUCTASE SIRA"/>
    <property type="match status" value="1"/>
</dbReference>
<dbReference type="AlphaFoldDB" id="A0A0M2UZE6"/>
<evidence type="ECO:0000313" key="4">
    <source>
        <dbReference type="Proteomes" id="UP000034954"/>
    </source>
</evidence>
<dbReference type="InterPro" id="IPR036280">
    <property type="entry name" value="Multihaem_cyt_sf"/>
</dbReference>
<keyword evidence="2" id="KW-0472">Membrane</keyword>
<proteinExistence type="predicted"/>
<dbReference type="EMBL" id="LAQJ01000032">
    <property type="protein sequence ID" value="KKO20990.1"/>
    <property type="molecule type" value="Genomic_DNA"/>
</dbReference>